<dbReference type="GO" id="GO:0008270">
    <property type="term" value="F:zinc ion binding"/>
    <property type="evidence" value="ECO:0007669"/>
    <property type="project" value="InterPro"/>
</dbReference>
<dbReference type="InterPro" id="IPR001138">
    <property type="entry name" value="Zn2Cys6_DnaBD"/>
</dbReference>
<dbReference type="GO" id="GO:0000981">
    <property type="term" value="F:DNA-binding transcription factor activity, RNA polymerase II-specific"/>
    <property type="evidence" value="ECO:0007669"/>
    <property type="project" value="InterPro"/>
</dbReference>
<keyword evidence="1" id="KW-0805">Transcription regulation</keyword>
<dbReference type="PANTHER" id="PTHR31069:SF32">
    <property type="entry name" value="ARGININE METABOLISM REGULATION PROTEIN II"/>
    <property type="match status" value="1"/>
</dbReference>
<dbReference type="PROSITE" id="PS00463">
    <property type="entry name" value="ZN2_CY6_FUNGAL_1"/>
    <property type="match status" value="1"/>
</dbReference>
<dbReference type="SUPFAM" id="SSF57701">
    <property type="entry name" value="Zn2/Cys6 DNA-binding domain"/>
    <property type="match status" value="1"/>
</dbReference>
<evidence type="ECO:0000256" key="3">
    <source>
        <dbReference type="ARBA" id="ARBA00023163"/>
    </source>
</evidence>
<dbReference type="Pfam" id="PF00172">
    <property type="entry name" value="Zn_clus"/>
    <property type="match status" value="1"/>
</dbReference>
<protein>
    <recommendedName>
        <fullName evidence="5">Zn(2)-C6 fungal-type domain-containing protein</fullName>
    </recommendedName>
</protein>
<comment type="caution">
    <text evidence="6">The sequence shown here is derived from an EMBL/GenBank/DDBJ whole genome shotgun (WGS) entry which is preliminary data.</text>
</comment>
<dbReference type="PROSITE" id="PS50048">
    <property type="entry name" value="ZN2_CY6_FUNGAL_2"/>
    <property type="match status" value="1"/>
</dbReference>
<evidence type="ECO:0000256" key="4">
    <source>
        <dbReference type="ARBA" id="ARBA00023242"/>
    </source>
</evidence>
<dbReference type="InterPro" id="IPR036864">
    <property type="entry name" value="Zn2-C6_fun-type_DNA-bd_sf"/>
</dbReference>
<dbReference type="STRING" id="60169.A0A1V6NEI2"/>
<dbReference type="GO" id="GO:0003677">
    <property type="term" value="F:DNA binding"/>
    <property type="evidence" value="ECO:0007669"/>
    <property type="project" value="UniProtKB-KW"/>
</dbReference>
<reference evidence="7" key="1">
    <citation type="journal article" date="2017" name="Nat. Microbiol.">
        <title>Global analysis of biosynthetic gene clusters reveals vast potential of secondary metabolite production in Penicillium species.</title>
        <authorList>
            <person name="Nielsen J.C."/>
            <person name="Grijseels S."/>
            <person name="Prigent S."/>
            <person name="Ji B."/>
            <person name="Dainat J."/>
            <person name="Nielsen K.F."/>
            <person name="Frisvad J.C."/>
            <person name="Workman M."/>
            <person name="Nielsen J."/>
        </authorList>
    </citation>
    <scope>NUCLEOTIDE SEQUENCE [LARGE SCALE GENOMIC DNA]</scope>
    <source>
        <strain evidence="7">IBT 4502</strain>
    </source>
</reference>
<dbReference type="Pfam" id="PF11951">
    <property type="entry name" value="Fungal_trans_2"/>
    <property type="match status" value="1"/>
</dbReference>
<dbReference type="AlphaFoldDB" id="A0A1V6NEI2"/>
<organism evidence="6 7">
    <name type="scientific">Penicillium polonicum</name>
    <dbReference type="NCBI Taxonomy" id="60169"/>
    <lineage>
        <taxon>Eukaryota</taxon>
        <taxon>Fungi</taxon>
        <taxon>Dikarya</taxon>
        <taxon>Ascomycota</taxon>
        <taxon>Pezizomycotina</taxon>
        <taxon>Eurotiomycetes</taxon>
        <taxon>Eurotiomycetidae</taxon>
        <taxon>Eurotiales</taxon>
        <taxon>Aspergillaceae</taxon>
        <taxon>Penicillium</taxon>
    </lineage>
</organism>
<evidence type="ECO:0000313" key="6">
    <source>
        <dbReference type="EMBL" id="OQD63140.1"/>
    </source>
</evidence>
<dbReference type="Proteomes" id="UP000191408">
    <property type="component" value="Unassembled WGS sequence"/>
</dbReference>
<accession>A0A1V6NEI2</accession>
<name>A0A1V6NEI2_PENPO</name>
<evidence type="ECO:0000256" key="1">
    <source>
        <dbReference type="ARBA" id="ARBA00023015"/>
    </source>
</evidence>
<dbReference type="Gene3D" id="4.10.240.10">
    <property type="entry name" value="Zn(2)-C6 fungal-type DNA-binding domain"/>
    <property type="match status" value="1"/>
</dbReference>
<keyword evidence="2" id="KW-0238">DNA-binding</keyword>
<dbReference type="SMART" id="SM00066">
    <property type="entry name" value="GAL4"/>
    <property type="match status" value="1"/>
</dbReference>
<keyword evidence="3" id="KW-0804">Transcription</keyword>
<gene>
    <name evidence="6" type="ORF">PENPOL_c010G04368</name>
</gene>
<proteinExistence type="predicted"/>
<dbReference type="InterPro" id="IPR021858">
    <property type="entry name" value="Fun_TF"/>
</dbReference>
<dbReference type="CDD" id="cd00067">
    <property type="entry name" value="GAL4"/>
    <property type="match status" value="1"/>
</dbReference>
<dbReference type="OrthoDB" id="3477330at2759"/>
<sequence length="713" mass="80827">MSASVRSKKRTKTFTGCWTCRTRKIKCDEAKPCCSQCYEKGLSCEGYSTRLQWLTPATGKRGLRSVDPPAGSVSQSLRRLMPAEPLEYALDWDQVDGILHYLDSLESVVNPCSEDVSANIQNFGVFRVQQSTSEGVDEHNVTPPCTTEVYQPDDGYDVIFDPESVSIESEPWNDNSEAGAAWSLCNLHGQPLNLDFTQQQELARAVVPGPPGNASNSPAYIRHVSQSQPLESEELILPQGGERNPSNKTQHISSPMTNTLESLVVPSQERLLMRHYSHRVVNLFCVIDNSKSPWKTIHLPRVLQSAGELSFGCTTTRIRDALKNSLLSISAFCLSNDHRSHRAEEARNWCTIASRYRCDAIGLLKYAVETDLYADKRPKYKEFLATMLSMITINVMSGDTSTCSVHLNGAEKLISHMNTRKATFSRKAQSLHRIYLYLRVIYESTAVRRSKSGMSRFSPSLGSQRTFGPQPVFPKQHLFIEDDETPSSMIPMGADMMTGESTLLEMSAYECIYGIPQSLLILLKESIEVIDEVNHHRMSTEDTSIPEGLNQICDDLEQKIMDWPLDERLHRYEESTNGVSATIIYHQTRAFLNALIIYFSQSVRLMSHRYLRQYVQAVLDSIEAIEQLKAETKILAAPLFWPAFMGATEAFEPRHQERFRLWYERVEVYGIEAVRTGIQVVHEVWRQGPTTNRQMHSGWRYVVERTGDHLMLT</sequence>
<evidence type="ECO:0000259" key="5">
    <source>
        <dbReference type="PROSITE" id="PS50048"/>
    </source>
</evidence>
<dbReference type="InterPro" id="IPR050675">
    <property type="entry name" value="OAF3"/>
</dbReference>
<keyword evidence="4" id="KW-0539">Nucleus</keyword>
<keyword evidence="7" id="KW-1185">Reference proteome</keyword>
<evidence type="ECO:0000313" key="7">
    <source>
        <dbReference type="Proteomes" id="UP000191408"/>
    </source>
</evidence>
<feature type="domain" description="Zn(2)-C6 fungal-type" evidence="5">
    <location>
        <begin position="16"/>
        <end position="44"/>
    </location>
</feature>
<evidence type="ECO:0000256" key="2">
    <source>
        <dbReference type="ARBA" id="ARBA00023125"/>
    </source>
</evidence>
<dbReference type="PANTHER" id="PTHR31069">
    <property type="entry name" value="OLEATE-ACTIVATED TRANSCRIPTION FACTOR 1-RELATED"/>
    <property type="match status" value="1"/>
</dbReference>
<dbReference type="EMBL" id="MDYM01000010">
    <property type="protein sequence ID" value="OQD63140.1"/>
    <property type="molecule type" value="Genomic_DNA"/>
</dbReference>